<evidence type="ECO:0000313" key="1">
    <source>
        <dbReference type="EMBL" id="AJD82144.1"/>
    </source>
</evidence>
<sequence>MPILTPQNIVDALHKADKELDELVTQFVWFKAQKEWWEGQLEYKLARSKVLDTGAATKSKEAAIKWVRENEIVKVSWLGDMLMSLHDFVQYCSTSFDLIAKKYNALETHIMILTVVNKNVMQDYTRS</sequence>
<organism evidence="1 2">
    <name type="scientific">Mycobacterium phage Cosmo</name>
    <dbReference type="NCBI Taxonomy" id="1567467"/>
    <lineage>
        <taxon>Viruses</taxon>
        <taxon>Duplodnaviria</taxon>
        <taxon>Heunggongvirae</taxon>
        <taxon>Uroviricota</taxon>
        <taxon>Caudoviricetes</taxon>
        <taxon>Vilmaviridae</taxon>
        <taxon>Wildcatvirus</taxon>
        <taxon>Wildcatvirus wildcat</taxon>
        <taxon>Mycobacterium virus Wildcat</taxon>
    </lineage>
</organism>
<name>A0A0B5A2X3_9CAUD</name>
<gene>
    <name evidence="1" type="primary">72</name>
    <name evidence="1" type="ORF">COSMO_72</name>
</gene>
<proteinExistence type="predicted"/>
<evidence type="ECO:0000313" key="2">
    <source>
        <dbReference type="Proteomes" id="UP000031718"/>
    </source>
</evidence>
<dbReference type="EMBL" id="KP027195">
    <property type="protein sequence ID" value="AJD82144.1"/>
    <property type="molecule type" value="Genomic_DNA"/>
</dbReference>
<protein>
    <submittedName>
        <fullName evidence="1">Uncharacterized protein</fullName>
    </submittedName>
</protein>
<accession>A0A0B5A2X3</accession>
<dbReference type="Proteomes" id="UP000031718">
    <property type="component" value="Segment"/>
</dbReference>
<reference evidence="1 2" key="1">
    <citation type="submission" date="2014-10" db="EMBL/GenBank/DDBJ databases">
        <authorList>
            <person name="Mackenzie J."/>
            <person name="Lekholoane M."/>
            <person name="Leqhaoe R."/>
            <person name="Mcunu Z."/>
            <person name="Mzobe Z."/>
            <person name="Rodel H."/>
            <person name="Seagreen C."/>
            <person name="Mazeka N."/>
            <person name="Larsen M.H."/>
            <person name="Rubin E.J."/>
            <person name="Russell D.A."/>
            <person name="Guerrero C.A."/>
            <person name="Bowman C.A."/>
            <person name="Jacobs-Sera D."/>
            <person name="Hendrix R.W."/>
            <person name="Hatfull G.F."/>
        </authorList>
    </citation>
    <scope>NUCLEOTIDE SEQUENCE [LARGE SCALE GENOMIC DNA]</scope>
</reference>